<protein>
    <submittedName>
        <fullName evidence="2">Uncharacterized protein</fullName>
    </submittedName>
</protein>
<comment type="caution">
    <text evidence="2">The sequence shown here is derived from an EMBL/GenBank/DDBJ whole genome shotgun (WGS) entry which is preliminary data.</text>
</comment>
<evidence type="ECO:0000256" key="1">
    <source>
        <dbReference type="SAM" id="MobiDB-lite"/>
    </source>
</evidence>
<feature type="compositionally biased region" description="Basic and acidic residues" evidence="1">
    <location>
        <begin position="9"/>
        <end position="20"/>
    </location>
</feature>
<dbReference type="Proteomes" id="UP000480266">
    <property type="component" value="Unassembled WGS sequence"/>
</dbReference>
<proteinExistence type="predicted"/>
<dbReference type="EMBL" id="JAAMRR010001643">
    <property type="protein sequence ID" value="NGX99657.1"/>
    <property type="molecule type" value="Genomic_DNA"/>
</dbReference>
<reference evidence="2" key="1">
    <citation type="submission" date="2020-02" db="EMBL/GenBank/DDBJ databases">
        <title>Draft genome sequence of Candidatus Afipia apatlaquensis IBT-C3, a potential strain for decolorization of textile dyes.</title>
        <authorList>
            <person name="Sanchez-Reyes A."/>
            <person name="Breton-Deval L."/>
            <person name="Mangelson H."/>
            <person name="Sanchez-Flores A."/>
        </authorList>
    </citation>
    <scope>NUCLEOTIDE SEQUENCE [LARGE SCALE GENOMIC DNA]</scope>
    <source>
        <strain evidence="2">IBT-C3</strain>
    </source>
</reference>
<evidence type="ECO:0000313" key="2">
    <source>
        <dbReference type="EMBL" id="NGX99657.1"/>
    </source>
</evidence>
<dbReference type="AlphaFoldDB" id="A0A7C9RKX3"/>
<gene>
    <name evidence="2" type="ORF">G4V63_32060</name>
</gene>
<sequence>MTTHLPETPSDRSSLHADDPLHRIRSLDRRLTVAMTRASNTLQEALDDIEPAYTSITADMHDRALDEHRVFWCRVVLARFIALHLSSRLTPEQMMWWTR</sequence>
<feature type="region of interest" description="Disordered" evidence="1">
    <location>
        <begin position="1"/>
        <end position="20"/>
    </location>
</feature>
<keyword evidence="3" id="KW-1185">Reference proteome</keyword>
<organism evidence="2 3">
    <name type="scientific">Candidatus Afipia apatlaquensis</name>
    <dbReference type="NCBI Taxonomy" id="2712852"/>
    <lineage>
        <taxon>Bacteria</taxon>
        <taxon>Pseudomonadati</taxon>
        <taxon>Pseudomonadota</taxon>
        <taxon>Alphaproteobacteria</taxon>
        <taxon>Hyphomicrobiales</taxon>
        <taxon>Nitrobacteraceae</taxon>
        <taxon>Afipia</taxon>
    </lineage>
</organism>
<evidence type="ECO:0000313" key="3">
    <source>
        <dbReference type="Proteomes" id="UP000480266"/>
    </source>
</evidence>
<accession>A0A7C9RKX3</accession>
<name>A0A7C9RKX3_9BRAD</name>